<comment type="caution">
    <text evidence="1">The sequence shown here is derived from an EMBL/GenBank/DDBJ whole genome shotgun (WGS) entry which is preliminary data.</text>
</comment>
<organism evidence="1">
    <name type="scientific">Geoglobus ahangari</name>
    <dbReference type="NCBI Taxonomy" id="113653"/>
    <lineage>
        <taxon>Archaea</taxon>
        <taxon>Methanobacteriati</taxon>
        <taxon>Methanobacteriota</taxon>
        <taxon>Archaeoglobi</taxon>
        <taxon>Archaeoglobales</taxon>
        <taxon>Archaeoglobaceae</taxon>
        <taxon>Geoglobus</taxon>
    </lineage>
</organism>
<sequence length="155" mass="18416">MREVGTKRILAKILNFLERNGFRFNVEEFEDRLRLQKYIYLFKYCGLDPGYNFSFYLRGPYSSDLADDYYDPEMDRIRKEEDATVPESVVRLWENIKDKDNTWLEIAASLVMAVKEYGLRRDVAIRMVSKAKDMDASKVESVFRDLEKFKLLPNN</sequence>
<evidence type="ECO:0000313" key="1">
    <source>
        <dbReference type="EMBL" id="HGE67058.1"/>
    </source>
</evidence>
<proteinExistence type="predicted"/>
<reference evidence="1" key="1">
    <citation type="journal article" date="2020" name="mSystems">
        <title>Genome- and Community-Level Interaction Insights into Carbon Utilization and Element Cycling Functions of Hydrothermarchaeota in Hydrothermal Sediment.</title>
        <authorList>
            <person name="Zhou Z."/>
            <person name="Liu Y."/>
            <person name="Xu W."/>
            <person name="Pan J."/>
            <person name="Luo Z.H."/>
            <person name="Li M."/>
        </authorList>
    </citation>
    <scope>NUCLEOTIDE SEQUENCE [LARGE SCALE GENOMIC DNA]</scope>
    <source>
        <strain evidence="1">SpSt-97</strain>
    </source>
</reference>
<dbReference type="EMBL" id="DTPI01000038">
    <property type="protein sequence ID" value="HGE67058.1"/>
    <property type="molecule type" value="Genomic_DNA"/>
</dbReference>
<dbReference type="AlphaFoldDB" id="A0A7C3YFH9"/>
<accession>A0A7C3YFH9</accession>
<gene>
    <name evidence="1" type="ORF">ENX77_08110</name>
</gene>
<evidence type="ECO:0008006" key="2">
    <source>
        <dbReference type="Google" id="ProtNLM"/>
    </source>
</evidence>
<name>A0A7C3YFH9_9EURY</name>
<protein>
    <recommendedName>
        <fullName evidence="2">DUF4065 domain-containing protein</fullName>
    </recommendedName>
</protein>